<dbReference type="InterPro" id="IPR058913">
    <property type="entry name" value="Integrase_dom_put"/>
</dbReference>
<dbReference type="GO" id="GO:0003676">
    <property type="term" value="F:nucleic acid binding"/>
    <property type="evidence" value="ECO:0007669"/>
    <property type="project" value="InterPro"/>
</dbReference>
<dbReference type="PANTHER" id="PTHR46791">
    <property type="entry name" value="EXPRESSED PROTEIN"/>
    <property type="match status" value="1"/>
</dbReference>
<dbReference type="SUPFAM" id="SSF53098">
    <property type="entry name" value="Ribonuclease H-like"/>
    <property type="match status" value="1"/>
</dbReference>
<evidence type="ECO:0000313" key="1">
    <source>
        <dbReference type="EMBL" id="CAB3979319.1"/>
    </source>
</evidence>
<dbReference type="Pfam" id="PF24764">
    <property type="entry name" value="rva_4"/>
    <property type="match status" value="1"/>
</dbReference>
<dbReference type="PANTHER" id="PTHR46791:SF5">
    <property type="entry name" value="CLR5 DOMAIN-CONTAINING PROTEIN-RELATED"/>
    <property type="match status" value="1"/>
</dbReference>
<dbReference type="InterPro" id="IPR036397">
    <property type="entry name" value="RNaseH_sf"/>
</dbReference>
<dbReference type="Gene3D" id="3.30.420.10">
    <property type="entry name" value="Ribonuclease H-like superfamily/Ribonuclease H"/>
    <property type="match status" value="1"/>
</dbReference>
<comment type="caution">
    <text evidence="1">The sequence shown here is derived from an EMBL/GenBank/DDBJ whole genome shotgun (WGS) entry which is preliminary data.</text>
</comment>
<dbReference type="Proteomes" id="UP001152795">
    <property type="component" value="Unassembled WGS sequence"/>
</dbReference>
<proteinExistence type="predicted"/>
<accession>A0A6S7FTB6</accession>
<gene>
    <name evidence="1" type="ORF">PACLA_8A056832</name>
</gene>
<dbReference type="InterPro" id="IPR012337">
    <property type="entry name" value="RNaseH-like_sf"/>
</dbReference>
<name>A0A6S7FTB6_PARCT</name>
<evidence type="ECO:0000313" key="2">
    <source>
        <dbReference type="Proteomes" id="UP001152795"/>
    </source>
</evidence>
<dbReference type="EMBL" id="CACRXK020000186">
    <property type="protein sequence ID" value="CAB3979319.1"/>
    <property type="molecule type" value="Genomic_DNA"/>
</dbReference>
<protein>
    <submittedName>
        <fullName evidence="1">PREDICTED: uncharacterized protein LOC107327086</fullName>
    </submittedName>
</protein>
<dbReference type="GO" id="GO:0015074">
    <property type="term" value="P:DNA integration"/>
    <property type="evidence" value="ECO:0007669"/>
    <property type="project" value="InterPro"/>
</dbReference>
<dbReference type="InterPro" id="IPR001584">
    <property type="entry name" value="Integrase_cat-core"/>
</dbReference>
<sequence length="495" mass="57274">MAEIKEMIAGLLRDIYRKLTDRNFRQDELDHIFFTIERVEHILALCSQIMYIDERIFPLLSEAKLLIGHGDQLQGTNEMCFQSEKSCNGNRGRPHYCITKQQLEYFIHFGFRAPEMASMLGVSEATLRRRLRDCELSTAQRFTRLSDEELDNIVKDIKIEFHNSGYRMIIGLLRAKGLHIPQRRVIECLRRVDIEGVIARTLQLGIIFRRKYHVYGPNALWHIDTNHKLIRWRLVIHGGIDGFSRLIVFLNCHNNNCASTALEEFQSAVGKFGLPSRVRTDQGGENVDIARFMLSHPERGENRGSHITGRSVHNQRIERLWRDVYYACSFKYHSLFTHMENVGILDVTNEIHMFCLHYIYIPIIRQHLVHFVQGYNNHGLSTEGNKTPTQLWIQGMFNMANSSHRTAREMWEPRTENDMILYGVDWSGPTPSREWGSIEMESVAVTVPEIVLPLSDDTLGQVLEHLQVINPLGETANFGIDLYEQAIEVISRLTA</sequence>
<organism evidence="1 2">
    <name type="scientific">Paramuricea clavata</name>
    <name type="common">Red gorgonian</name>
    <name type="synonym">Violescent sea-whip</name>
    <dbReference type="NCBI Taxonomy" id="317549"/>
    <lineage>
        <taxon>Eukaryota</taxon>
        <taxon>Metazoa</taxon>
        <taxon>Cnidaria</taxon>
        <taxon>Anthozoa</taxon>
        <taxon>Octocorallia</taxon>
        <taxon>Malacalcyonacea</taxon>
        <taxon>Plexauridae</taxon>
        <taxon>Paramuricea</taxon>
    </lineage>
</organism>
<keyword evidence="2" id="KW-1185">Reference proteome</keyword>
<reference evidence="1" key="1">
    <citation type="submission" date="2020-04" db="EMBL/GenBank/DDBJ databases">
        <authorList>
            <person name="Alioto T."/>
            <person name="Alioto T."/>
            <person name="Gomez Garrido J."/>
        </authorList>
    </citation>
    <scope>NUCLEOTIDE SEQUENCE</scope>
    <source>
        <strain evidence="1">A484AB</strain>
    </source>
</reference>
<dbReference type="PROSITE" id="PS50994">
    <property type="entry name" value="INTEGRASE"/>
    <property type="match status" value="1"/>
</dbReference>
<dbReference type="AlphaFoldDB" id="A0A6S7FTB6"/>
<dbReference type="OrthoDB" id="2686689at2759"/>